<dbReference type="PANTHER" id="PTHR32410:SF216">
    <property type="entry name" value="PHORBOL-ESTER_DAG-TYPE DOMAIN-CONTAINING PROTEIN"/>
    <property type="match status" value="1"/>
</dbReference>
<feature type="domain" description="DC1" evidence="2">
    <location>
        <begin position="280"/>
        <end position="333"/>
    </location>
</feature>
<gene>
    <name evidence="3" type="ORF">CTI12_AA600970</name>
</gene>
<dbReference type="InterPro" id="IPR004146">
    <property type="entry name" value="DC1"/>
</dbReference>
<dbReference type="Proteomes" id="UP000245207">
    <property type="component" value="Unassembled WGS sequence"/>
</dbReference>
<keyword evidence="4" id="KW-1185">Reference proteome</keyword>
<dbReference type="AlphaFoldDB" id="A0A2U1KI29"/>
<protein>
    <submittedName>
        <fullName evidence="3">C1-like protein</fullName>
    </submittedName>
</protein>
<evidence type="ECO:0000259" key="2">
    <source>
        <dbReference type="Pfam" id="PF03107"/>
    </source>
</evidence>
<dbReference type="InterPro" id="IPR046349">
    <property type="entry name" value="C1-like_sf"/>
</dbReference>
<keyword evidence="1" id="KW-0677">Repeat</keyword>
<evidence type="ECO:0000313" key="3">
    <source>
        <dbReference type="EMBL" id="PWA36323.1"/>
    </source>
</evidence>
<dbReference type="PANTHER" id="PTHR32410">
    <property type="entry name" value="CYSTEINE/HISTIDINE-RICH C1 DOMAIN FAMILY PROTEIN"/>
    <property type="match status" value="1"/>
</dbReference>
<dbReference type="EMBL" id="PKPP01018349">
    <property type="protein sequence ID" value="PWA36323.1"/>
    <property type="molecule type" value="Genomic_DNA"/>
</dbReference>
<sequence>MEQINHFSHKKHPLKLINGETIVGVGFKSGENEEKPVAVNCFACEEPILPIGSAYACTKCHFYLHKSCAQLPLTINLASLYQEPLRLINYRKTGDTDFNCDVCCLKHLGHGLCYSQSSHKAALTACINCCAIEIARKSEADAIKKEAMVKLQHKGHPRHTLTLQLRPAAILCDACKSEEKDMFYLCDACDFWIHKRCTSLASTLDLPHHPNHPLVLVYSLPENFYKYPCYYRPSTSGANEDSNSLLLFPMSDVFTDPLKLLHLDRLSLDDNDELEIKHWSHPHPLILNVEPQHNNMPSTSDSIEVCYGCIRPLSLPYYSCKDGCPITLHKYCAQLPLTLKHQLHRPDHSLDLVNTSGHEYFYRCTGCFSYGNTFVYRCETCSFHLCVNCAYLPNIIKHNTHNHRLHQVIDPQSLCEVCDKWSEGISYACKACDFILGMHCAMRLPQSLTHRYCKGHEVLFTYPPVDDHPEDFYCDNCEEEMDPKEPLYYCHKDKHSFHLLCISRIDYFANIYRAGTRVVPYHKHPLTYVRRKKSHGYLCSTCNQDINGYLVLECRGCTFTICFKCHLDKLYE</sequence>
<dbReference type="InterPro" id="IPR053192">
    <property type="entry name" value="Vacuole_Formation_Reg"/>
</dbReference>
<dbReference type="OrthoDB" id="1884766at2759"/>
<name>A0A2U1KI29_ARTAN</name>
<organism evidence="3 4">
    <name type="scientific">Artemisia annua</name>
    <name type="common">Sweet wormwood</name>
    <dbReference type="NCBI Taxonomy" id="35608"/>
    <lineage>
        <taxon>Eukaryota</taxon>
        <taxon>Viridiplantae</taxon>
        <taxon>Streptophyta</taxon>
        <taxon>Embryophyta</taxon>
        <taxon>Tracheophyta</taxon>
        <taxon>Spermatophyta</taxon>
        <taxon>Magnoliopsida</taxon>
        <taxon>eudicotyledons</taxon>
        <taxon>Gunneridae</taxon>
        <taxon>Pentapetalae</taxon>
        <taxon>asterids</taxon>
        <taxon>campanulids</taxon>
        <taxon>Asterales</taxon>
        <taxon>Asteraceae</taxon>
        <taxon>Asteroideae</taxon>
        <taxon>Anthemideae</taxon>
        <taxon>Artemisiinae</taxon>
        <taxon>Artemisia</taxon>
    </lineage>
</organism>
<comment type="caution">
    <text evidence="3">The sequence shown here is derived from an EMBL/GenBank/DDBJ whole genome shotgun (WGS) entry which is preliminary data.</text>
</comment>
<feature type="domain" description="DC1" evidence="2">
    <location>
        <begin position="155"/>
        <end position="197"/>
    </location>
</feature>
<evidence type="ECO:0000313" key="4">
    <source>
        <dbReference type="Proteomes" id="UP000245207"/>
    </source>
</evidence>
<reference evidence="3 4" key="1">
    <citation type="journal article" date="2018" name="Mol. Plant">
        <title>The genome of Artemisia annua provides insight into the evolution of Asteraceae family and artemisinin biosynthesis.</title>
        <authorList>
            <person name="Shen Q."/>
            <person name="Zhang L."/>
            <person name="Liao Z."/>
            <person name="Wang S."/>
            <person name="Yan T."/>
            <person name="Shi P."/>
            <person name="Liu M."/>
            <person name="Fu X."/>
            <person name="Pan Q."/>
            <person name="Wang Y."/>
            <person name="Lv Z."/>
            <person name="Lu X."/>
            <person name="Zhang F."/>
            <person name="Jiang W."/>
            <person name="Ma Y."/>
            <person name="Chen M."/>
            <person name="Hao X."/>
            <person name="Li L."/>
            <person name="Tang Y."/>
            <person name="Lv G."/>
            <person name="Zhou Y."/>
            <person name="Sun X."/>
            <person name="Brodelius P.E."/>
            <person name="Rose J.K.C."/>
            <person name="Tang K."/>
        </authorList>
    </citation>
    <scope>NUCLEOTIDE SEQUENCE [LARGE SCALE GENOMIC DNA]</scope>
    <source>
        <strain evidence="4">cv. Huhao1</strain>
        <tissue evidence="3">Leaf</tissue>
    </source>
</reference>
<feature type="domain" description="DC1" evidence="2">
    <location>
        <begin position="400"/>
        <end position="441"/>
    </location>
</feature>
<feature type="domain" description="DC1" evidence="2">
    <location>
        <begin position="7"/>
        <end position="69"/>
    </location>
</feature>
<evidence type="ECO:0000256" key="1">
    <source>
        <dbReference type="ARBA" id="ARBA00022737"/>
    </source>
</evidence>
<dbReference type="STRING" id="35608.A0A2U1KI29"/>
<dbReference type="Pfam" id="PF03107">
    <property type="entry name" value="C1_2"/>
    <property type="match status" value="4"/>
</dbReference>
<proteinExistence type="predicted"/>
<accession>A0A2U1KI29</accession>
<dbReference type="SUPFAM" id="SSF57889">
    <property type="entry name" value="Cysteine-rich domain"/>
    <property type="match status" value="6"/>
</dbReference>